<evidence type="ECO:0000256" key="10">
    <source>
        <dbReference type="ARBA" id="ARBA00023211"/>
    </source>
</evidence>
<feature type="domain" description="Nudix hydrolase" evidence="37">
    <location>
        <begin position="6"/>
        <end position="242"/>
    </location>
</feature>
<sequence>MSGPSSWRRAATVMLAAGWTHSSPAGFRLLLLQRAQNQRFMPGAHVFPGGVLDAADSSPDWVRLFAPRHTPPRFGLGPEPPRQPPFPGLSHGDADPAALPDDVALRICAIRETFEEAGVLLLRPRDADPASQEPSQALSPPAGLAEWRSRVRSDPRCFLQLCAHLDCTPDIWALHDWGGWLTPYGRITRRFDTTFLLCCLRDTPRVEPDLAEVVGYQWLSPSEATECFLSKEIWLAPPQFYEIRRLDNFASLSALYRFCSDRPLEGAEKWLPIILLTSDGTIHLLPGDELYVKDSDFLEKNMSTDKKTEEIVKEGKVLNRVVIHSPYVYEIYMTLPSENKHVYPRNYVVNKRCTAHL</sequence>
<evidence type="ECO:0000256" key="33">
    <source>
        <dbReference type="ARBA" id="ARBA00049403"/>
    </source>
</evidence>
<proteinExistence type="inferred from homology"/>
<evidence type="ECO:0000256" key="16">
    <source>
        <dbReference type="ARBA" id="ARBA00047289"/>
    </source>
</evidence>
<comment type="catalytic activity">
    <reaction evidence="16">
        <text>octanoyl-CoA + H2O = S-octanoyl-4'-phosphopantetheine + adenosine 3',5'-bisphosphate + 2 H(+)</text>
        <dbReference type="Rhea" id="RHEA:50016"/>
        <dbReference type="ChEBI" id="CHEBI:15377"/>
        <dbReference type="ChEBI" id="CHEBI:15378"/>
        <dbReference type="ChEBI" id="CHEBI:57386"/>
        <dbReference type="ChEBI" id="CHEBI:58343"/>
        <dbReference type="ChEBI" id="CHEBI:132013"/>
    </reaction>
    <physiologicalReaction direction="left-to-right" evidence="16">
        <dbReference type="Rhea" id="RHEA:50017"/>
    </physiologicalReaction>
</comment>
<dbReference type="PANTHER" id="PTHR12318:SF0">
    <property type="entry name" value="ACYL-COENZYME A DIPHOSPHATASE NUDT19"/>
    <property type="match status" value="1"/>
</dbReference>
<feature type="compositionally biased region" description="Pro residues" evidence="36">
    <location>
        <begin position="78"/>
        <end position="87"/>
    </location>
</feature>
<evidence type="ECO:0000256" key="34">
    <source>
        <dbReference type="ARBA" id="ARBA00076216"/>
    </source>
</evidence>
<dbReference type="CTD" id="390916"/>
<comment type="catalytic activity">
    <reaction evidence="28">
        <text>a 5'-end CoA-ribonucleoside in mRNA + H2O = a 5'-end phospho-adenosine-phospho-ribonucleoside in mRNA + (R)-4'-phosphopantetheine + 2 H(+)</text>
        <dbReference type="Rhea" id="RHEA:67592"/>
        <dbReference type="Rhea" id="RHEA-COMP:15719"/>
        <dbReference type="Rhea" id="RHEA-COMP:17276"/>
        <dbReference type="ChEBI" id="CHEBI:15377"/>
        <dbReference type="ChEBI" id="CHEBI:15378"/>
        <dbReference type="ChEBI" id="CHEBI:61723"/>
        <dbReference type="ChEBI" id="CHEBI:144051"/>
        <dbReference type="ChEBI" id="CHEBI:172371"/>
    </reaction>
    <physiologicalReaction direction="left-to-right" evidence="28">
        <dbReference type="Rhea" id="RHEA:67593"/>
    </physiologicalReaction>
</comment>
<evidence type="ECO:0000256" key="35">
    <source>
        <dbReference type="ARBA" id="ARBA00079956"/>
    </source>
</evidence>
<evidence type="ECO:0000256" key="4">
    <source>
        <dbReference type="ARBA" id="ARBA00005582"/>
    </source>
</evidence>
<dbReference type="RefSeq" id="XP_021022785.1">
    <property type="nucleotide sequence ID" value="XM_021167126.2"/>
</dbReference>
<dbReference type="GO" id="GO:0015938">
    <property type="term" value="P:coenzyme A catabolic process"/>
    <property type="evidence" value="ECO:0007669"/>
    <property type="project" value="Ensembl"/>
</dbReference>
<dbReference type="Proteomes" id="UP000515126">
    <property type="component" value="Chromosome 7"/>
</dbReference>
<keyword evidence="9" id="KW-0576">Peroxisome</keyword>
<evidence type="ECO:0000256" key="32">
    <source>
        <dbReference type="ARBA" id="ARBA00049284"/>
    </source>
</evidence>
<dbReference type="GO" id="GO:1901289">
    <property type="term" value="P:succinyl-CoA catabolic process"/>
    <property type="evidence" value="ECO:0007669"/>
    <property type="project" value="Ensembl"/>
</dbReference>
<comment type="function">
    <text evidence="15">Fatty acyl-coenzyme A (CoA) diphosphatase that hydrolyzes fatty acyl-CoA to yield acyl-4'-phosphopantetheine and adenosine 3',5'-bisphosphate. Mediates the hydrolysis of a wide range of CoA esters, including choloyl-CoA and branched-chain fatty-acyl-CoA esters and at low substrate concentrations medium and long-chain fatty-acyl-CoA esters are the primary substrates. Highest activity seen with medium-chain acyl-CoA esters and higher rates of activity seen with the unsaturated acyl-CoA esters compared with the saturated esters. Exhibits decapping activity towards dpCoA-capped RNAs in vitro.</text>
</comment>
<evidence type="ECO:0000259" key="37">
    <source>
        <dbReference type="PROSITE" id="PS51462"/>
    </source>
</evidence>
<comment type="catalytic activity">
    <reaction evidence="31">
        <text>choloyl-CoA + H2O = S-choloyl-4'-phosphopantetheine + adenosine 3',5'-bisphosphate + 2 H(+)</text>
        <dbReference type="Rhea" id="RHEA:50036"/>
        <dbReference type="ChEBI" id="CHEBI:15377"/>
        <dbReference type="ChEBI" id="CHEBI:15378"/>
        <dbReference type="ChEBI" id="CHEBI:57373"/>
        <dbReference type="ChEBI" id="CHEBI:58343"/>
        <dbReference type="ChEBI" id="CHEBI:132020"/>
    </reaction>
    <physiologicalReaction direction="left-to-right" evidence="31">
        <dbReference type="Rhea" id="RHEA:50037"/>
    </physiologicalReaction>
</comment>
<evidence type="ECO:0000256" key="36">
    <source>
        <dbReference type="SAM" id="MobiDB-lite"/>
    </source>
</evidence>
<evidence type="ECO:0000256" key="6">
    <source>
        <dbReference type="ARBA" id="ARBA00022723"/>
    </source>
</evidence>
<protein>
    <recommendedName>
        <fullName evidence="11">Acyl-coenzyme A diphosphatase NUDT19</fullName>
        <ecNumber evidence="14">3.6.1.77</ecNumber>
    </recommendedName>
    <alternativeName>
        <fullName evidence="34">Androgen-regulated protein RP2</fullName>
    </alternativeName>
    <alternativeName>
        <fullName evidence="12">Nucleoside diphosphate-linked moiety X motif 19</fullName>
    </alternativeName>
    <alternativeName>
        <fullName evidence="35">Testosterone-regulated RP2 protein</fullName>
    </alternativeName>
</protein>
<dbReference type="Gene3D" id="3.90.79.10">
    <property type="entry name" value="Nucleoside Triphosphate Pyrophosphohydrolase"/>
    <property type="match status" value="1"/>
</dbReference>
<evidence type="ECO:0000256" key="27">
    <source>
        <dbReference type="ARBA" id="ARBA00048624"/>
    </source>
</evidence>
<dbReference type="GO" id="GO:1902858">
    <property type="term" value="P:propionyl-CoA metabolic process"/>
    <property type="evidence" value="ECO:0007669"/>
    <property type="project" value="Ensembl"/>
</dbReference>
<comment type="catalytic activity">
    <reaction evidence="30">
        <text>an acyl-CoA + H2O = an acyl-4'-phosphopantetheine + adenosine 3',5'-bisphosphate + 2 H(+)</text>
        <dbReference type="Rhea" id="RHEA:50044"/>
        <dbReference type="ChEBI" id="CHEBI:15377"/>
        <dbReference type="ChEBI" id="CHEBI:15378"/>
        <dbReference type="ChEBI" id="CHEBI:58342"/>
        <dbReference type="ChEBI" id="CHEBI:58343"/>
        <dbReference type="ChEBI" id="CHEBI:132023"/>
    </reaction>
    <physiologicalReaction direction="left-to-right" evidence="30">
        <dbReference type="Rhea" id="RHEA:50045"/>
    </physiologicalReaction>
</comment>
<evidence type="ECO:0000256" key="7">
    <source>
        <dbReference type="ARBA" id="ARBA00022801"/>
    </source>
</evidence>
<dbReference type="GO" id="GO:2001294">
    <property type="term" value="P:malonyl-CoA catabolic process"/>
    <property type="evidence" value="ECO:0007669"/>
    <property type="project" value="Ensembl"/>
</dbReference>
<comment type="catalytic activity">
    <reaction evidence="18">
        <text>tetradecanoyl-CoA + H2O = tetradecanoyl-4'-phosphopantetheine + adenosine 3',5'-bisphosphate + 2 H(+)</text>
        <dbReference type="Rhea" id="RHEA:50028"/>
        <dbReference type="ChEBI" id="CHEBI:15377"/>
        <dbReference type="ChEBI" id="CHEBI:15378"/>
        <dbReference type="ChEBI" id="CHEBI:57385"/>
        <dbReference type="ChEBI" id="CHEBI:58343"/>
        <dbReference type="ChEBI" id="CHEBI:132017"/>
    </reaction>
    <physiologicalReaction direction="left-to-right" evidence="18">
        <dbReference type="Rhea" id="RHEA:50029"/>
    </physiologicalReaction>
</comment>
<dbReference type="EC" id="3.6.1.77" evidence="14"/>
<comment type="catalytic activity">
    <reaction evidence="19">
        <text>hexanoyl-CoA + H2O = hexanoyl-4'-phosphopantetheine + adenosine 3',5'-bisphosphate + 2 H(+)</text>
        <dbReference type="Rhea" id="RHEA:49980"/>
        <dbReference type="ChEBI" id="CHEBI:15377"/>
        <dbReference type="ChEBI" id="CHEBI:15378"/>
        <dbReference type="ChEBI" id="CHEBI:58343"/>
        <dbReference type="ChEBI" id="CHEBI:62620"/>
        <dbReference type="ChEBI" id="CHEBI:132012"/>
    </reaction>
    <physiologicalReaction direction="left-to-right" evidence="19">
        <dbReference type="Rhea" id="RHEA:49981"/>
    </physiologicalReaction>
</comment>
<evidence type="ECO:0000256" key="24">
    <source>
        <dbReference type="ARBA" id="ARBA00047757"/>
    </source>
</evidence>
<evidence type="ECO:0000256" key="12">
    <source>
        <dbReference type="ARBA" id="ARBA00031193"/>
    </source>
</evidence>
<evidence type="ECO:0000256" key="28">
    <source>
        <dbReference type="ARBA" id="ARBA00048667"/>
    </source>
</evidence>
<dbReference type="PROSITE" id="PS51462">
    <property type="entry name" value="NUDIX"/>
    <property type="match status" value="1"/>
</dbReference>
<comment type="cofactor">
    <cofactor evidence="2">
        <name>Mg(2+)</name>
        <dbReference type="ChEBI" id="CHEBI:18420"/>
    </cofactor>
</comment>
<feature type="region of interest" description="Disordered" evidence="36">
    <location>
        <begin position="72"/>
        <end position="94"/>
    </location>
</feature>
<dbReference type="GO" id="GO:0005777">
    <property type="term" value="C:peroxisome"/>
    <property type="evidence" value="ECO:0007669"/>
    <property type="project" value="UniProtKB-SubCell"/>
</dbReference>
<dbReference type="KEGG" id="mcal:110298109"/>
<comment type="catalytic activity">
    <reaction evidence="22">
        <text>propanoyl-CoA + H2O = propanoyl-4'-phosphopantetheine + adenosine 3',5'-bisphosphate + 2 H(+)</text>
        <dbReference type="Rhea" id="RHEA:67464"/>
        <dbReference type="ChEBI" id="CHEBI:15377"/>
        <dbReference type="ChEBI" id="CHEBI:15378"/>
        <dbReference type="ChEBI" id="CHEBI:57392"/>
        <dbReference type="ChEBI" id="CHEBI:58343"/>
        <dbReference type="ChEBI" id="CHEBI:172362"/>
    </reaction>
    <physiologicalReaction direction="left-to-right" evidence="22">
        <dbReference type="Rhea" id="RHEA:67465"/>
    </physiologicalReaction>
</comment>
<keyword evidence="8" id="KW-0460">Magnesium</keyword>
<dbReference type="AlphaFoldDB" id="A0A6P5Q0S3"/>
<dbReference type="GO" id="GO:0036114">
    <property type="term" value="P:medium-chain fatty-acyl-CoA catabolic process"/>
    <property type="evidence" value="ECO:0007669"/>
    <property type="project" value="Ensembl"/>
</dbReference>
<evidence type="ECO:0000256" key="26">
    <source>
        <dbReference type="ARBA" id="ARBA00048413"/>
    </source>
</evidence>
<dbReference type="GO" id="GO:0010945">
    <property type="term" value="F:coenzyme A diphosphatase activity"/>
    <property type="evidence" value="ECO:0007669"/>
    <property type="project" value="UniProtKB-EC"/>
</dbReference>
<dbReference type="PANTHER" id="PTHR12318">
    <property type="entry name" value="TESTOSTERONE-REGULATED PROTEIN RP2"/>
    <property type="match status" value="1"/>
</dbReference>
<evidence type="ECO:0000313" key="39">
    <source>
        <dbReference type="RefSeq" id="XP_021022785.1"/>
    </source>
</evidence>
<evidence type="ECO:0000256" key="22">
    <source>
        <dbReference type="ARBA" id="ARBA00047666"/>
    </source>
</evidence>
<reference evidence="39" key="1">
    <citation type="submission" date="2025-08" db="UniProtKB">
        <authorList>
            <consortium name="RefSeq"/>
        </authorList>
    </citation>
    <scope>IDENTIFICATION</scope>
</reference>
<dbReference type="InterPro" id="IPR000086">
    <property type="entry name" value="NUDIX_hydrolase_dom"/>
</dbReference>
<comment type="catalytic activity">
    <reaction evidence="26">
        <text>(9Z)-tetradecenoyl-CoA + H2O = S-(9Z-tetradecenoyl)-4'-phosphopantetheine + adenosine 3',5'-bisphosphate + 2 H(+)</text>
        <dbReference type="Rhea" id="RHEA:67544"/>
        <dbReference type="ChEBI" id="CHEBI:15377"/>
        <dbReference type="ChEBI" id="CHEBI:15378"/>
        <dbReference type="ChEBI" id="CHEBI:58343"/>
        <dbReference type="ChEBI" id="CHEBI:65060"/>
        <dbReference type="ChEBI" id="CHEBI:172389"/>
    </reaction>
    <physiologicalReaction direction="left-to-right" evidence="26">
        <dbReference type="Rhea" id="RHEA:67545"/>
    </physiologicalReaction>
</comment>
<dbReference type="InterPro" id="IPR039121">
    <property type="entry name" value="NUDT19"/>
</dbReference>
<comment type="catalytic activity">
    <reaction evidence="32">
        <text>butanoyl-CoA + H2O = S-butanoyl-4'-phosphopantetheine + adenosine 3',5'-bisphosphate + 2 H(+)</text>
        <dbReference type="Rhea" id="RHEA:49976"/>
        <dbReference type="ChEBI" id="CHEBI:15377"/>
        <dbReference type="ChEBI" id="CHEBI:15378"/>
        <dbReference type="ChEBI" id="CHEBI:57371"/>
        <dbReference type="ChEBI" id="CHEBI:58343"/>
        <dbReference type="ChEBI" id="CHEBI:132011"/>
    </reaction>
    <physiologicalReaction direction="left-to-right" evidence="32">
        <dbReference type="Rhea" id="RHEA:49977"/>
    </physiologicalReaction>
</comment>
<comment type="catalytic activity">
    <reaction evidence="20">
        <text>(6Z)-octenoyl-CoA + H2O = S-(6Z-octenoyl)-4'-phosphopantetheine + adenosine 3',5'-bisphosphate + 2 H(+)</text>
        <dbReference type="Rhea" id="RHEA:67528"/>
        <dbReference type="ChEBI" id="CHEBI:15377"/>
        <dbReference type="ChEBI" id="CHEBI:15378"/>
        <dbReference type="ChEBI" id="CHEBI:58343"/>
        <dbReference type="ChEBI" id="CHEBI:172383"/>
        <dbReference type="ChEBI" id="CHEBI:172384"/>
    </reaction>
    <physiologicalReaction direction="left-to-right" evidence="20">
        <dbReference type="Rhea" id="RHEA:67529"/>
    </physiologicalReaction>
</comment>
<evidence type="ECO:0000256" key="5">
    <source>
        <dbReference type="ARBA" id="ARBA00011245"/>
    </source>
</evidence>
<dbReference type="InterPro" id="IPR015797">
    <property type="entry name" value="NUDIX_hydrolase-like_dom_sf"/>
</dbReference>
<dbReference type="CDD" id="cd18870">
    <property type="entry name" value="NUDIX_AcylCoAdiphos_Nudt19"/>
    <property type="match status" value="1"/>
</dbReference>
<comment type="catalytic activity">
    <reaction evidence="25">
        <text>(9Z,12Z,15Z)-octadecatrienoyl-CoA + H2O = S-(9Z,12Z,15Z-octadecatrienoyl)-4'-phosphopantetheine + adenosine 3',5'-bisphosphate + 2 H(+)</text>
        <dbReference type="Rhea" id="RHEA:67532"/>
        <dbReference type="ChEBI" id="CHEBI:15377"/>
        <dbReference type="ChEBI" id="CHEBI:15378"/>
        <dbReference type="ChEBI" id="CHEBI:58343"/>
        <dbReference type="ChEBI" id="CHEBI:74034"/>
        <dbReference type="ChEBI" id="CHEBI:172386"/>
    </reaction>
    <physiologicalReaction direction="left-to-right" evidence="25">
        <dbReference type="Rhea" id="RHEA:67533"/>
    </physiologicalReaction>
</comment>
<keyword evidence="10" id="KW-0464">Manganese</keyword>
<comment type="similarity">
    <text evidence="4">Belongs to the Nudix hydrolase family.</text>
</comment>
<evidence type="ECO:0000256" key="17">
    <source>
        <dbReference type="ARBA" id="ARBA00047369"/>
    </source>
</evidence>
<comment type="catalytic activity">
    <reaction evidence="27">
        <text>succinyl-CoA + H2O = succinyl-4'-phosphopantetheine + adenosine 3',5'-bisphosphate + 2 H(+)</text>
        <dbReference type="Rhea" id="RHEA:67472"/>
        <dbReference type="ChEBI" id="CHEBI:15377"/>
        <dbReference type="ChEBI" id="CHEBI:15378"/>
        <dbReference type="ChEBI" id="CHEBI:57292"/>
        <dbReference type="ChEBI" id="CHEBI:58343"/>
        <dbReference type="ChEBI" id="CHEBI:172364"/>
    </reaction>
    <physiologicalReaction direction="left-to-right" evidence="27">
        <dbReference type="Rhea" id="RHEA:67473"/>
    </physiologicalReaction>
</comment>
<dbReference type="GO" id="GO:0000287">
    <property type="term" value="F:magnesium ion binding"/>
    <property type="evidence" value="ECO:0007669"/>
    <property type="project" value="Ensembl"/>
</dbReference>
<keyword evidence="38" id="KW-1185">Reference proteome</keyword>
<gene>
    <name evidence="39" type="primary">Nudt19</name>
</gene>
<evidence type="ECO:0000313" key="38">
    <source>
        <dbReference type="Proteomes" id="UP000515126"/>
    </source>
</evidence>
<dbReference type="GO" id="GO:0005739">
    <property type="term" value="C:mitochondrion"/>
    <property type="evidence" value="ECO:0007669"/>
    <property type="project" value="TreeGrafter"/>
</dbReference>
<comment type="subunit">
    <text evidence="5">Monomer.</text>
</comment>
<evidence type="ECO:0000256" key="8">
    <source>
        <dbReference type="ARBA" id="ARBA00022842"/>
    </source>
</evidence>
<organism evidence="38 39">
    <name type="scientific">Mus caroli</name>
    <name type="common">Ryukyu mouse</name>
    <name type="synonym">Ricefield mouse</name>
    <dbReference type="NCBI Taxonomy" id="10089"/>
    <lineage>
        <taxon>Eukaryota</taxon>
        <taxon>Metazoa</taxon>
        <taxon>Chordata</taxon>
        <taxon>Craniata</taxon>
        <taxon>Vertebrata</taxon>
        <taxon>Euteleostomi</taxon>
        <taxon>Mammalia</taxon>
        <taxon>Eutheria</taxon>
        <taxon>Euarchontoglires</taxon>
        <taxon>Glires</taxon>
        <taxon>Rodentia</taxon>
        <taxon>Myomorpha</taxon>
        <taxon>Muroidea</taxon>
        <taxon>Muridae</taxon>
        <taxon>Murinae</taxon>
        <taxon>Mus</taxon>
        <taxon>Mus</taxon>
    </lineage>
</organism>
<comment type="catalytic activity">
    <reaction evidence="29">
        <text>hexadecanoyl-CoA + H2O = S-hexadecanoyl-4'-phosphopantetheine + adenosine 3',5'-bisphosphate + 2 H(+)</text>
        <dbReference type="Rhea" id="RHEA:50032"/>
        <dbReference type="ChEBI" id="CHEBI:15377"/>
        <dbReference type="ChEBI" id="CHEBI:15378"/>
        <dbReference type="ChEBI" id="CHEBI:57379"/>
        <dbReference type="ChEBI" id="CHEBI:58343"/>
        <dbReference type="ChEBI" id="CHEBI:132018"/>
    </reaction>
    <physiologicalReaction direction="left-to-right" evidence="29">
        <dbReference type="Rhea" id="RHEA:50033"/>
    </physiologicalReaction>
</comment>
<name>A0A6P5Q0S3_MUSCR</name>
<evidence type="ECO:0000256" key="19">
    <source>
        <dbReference type="ARBA" id="ARBA00047466"/>
    </source>
</evidence>
<dbReference type="GO" id="GO:0044580">
    <property type="term" value="P:butyryl-CoA catabolic process"/>
    <property type="evidence" value="ECO:0007669"/>
    <property type="project" value="Ensembl"/>
</dbReference>
<comment type="cofactor">
    <cofactor evidence="1">
        <name>Mn(2+)</name>
        <dbReference type="ChEBI" id="CHEBI:29035"/>
    </cofactor>
</comment>
<comment type="catalytic activity">
    <reaction evidence="21">
        <text>4,8-dimethylnonanoyl-CoA + H2O = S-(4,8-dimethylnonanoyl)-4'-phosphopantetheine + adenosine 3',5'-bisphosphate + 2 H(+)</text>
        <dbReference type="Rhea" id="RHEA:67524"/>
        <dbReference type="ChEBI" id="CHEBI:15377"/>
        <dbReference type="ChEBI" id="CHEBI:15378"/>
        <dbReference type="ChEBI" id="CHEBI:58343"/>
        <dbReference type="ChEBI" id="CHEBI:77061"/>
        <dbReference type="ChEBI" id="CHEBI:172385"/>
    </reaction>
    <physiologicalReaction direction="left-to-right" evidence="21">
        <dbReference type="Rhea" id="RHEA:67525"/>
    </physiologicalReaction>
</comment>
<evidence type="ECO:0000256" key="31">
    <source>
        <dbReference type="ARBA" id="ARBA00048961"/>
    </source>
</evidence>
<evidence type="ECO:0000256" key="21">
    <source>
        <dbReference type="ARBA" id="ARBA00047584"/>
    </source>
</evidence>
<keyword evidence="7" id="KW-0378">Hydrolase</keyword>
<evidence type="ECO:0000256" key="9">
    <source>
        <dbReference type="ARBA" id="ARBA00023140"/>
    </source>
</evidence>
<dbReference type="FunFam" id="3.90.79.10:FF:000072">
    <property type="entry name" value="Nucleoside diphosphate-linked moiety X motif 19"/>
    <property type="match status" value="1"/>
</dbReference>
<comment type="catalytic activity">
    <reaction evidence="13">
        <text>CoA + H2O = (R)-4'-phosphopantetheine + adenosine 3',5'-bisphosphate + 2 H(+)</text>
        <dbReference type="Rhea" id="RHEA:64988"/>
        <dbReference type="ChEBI" id="CHEBI:15377"/>
        <dbReference type="ChEBI" id="CHEBI:15378"/>
        <dbReference type="ChEBI" id="CHEBI:57287"/>
        <dbReference type="ChEBI" id="CHEBI:58343"/>
        <dbReference type="ChEBI" id="CHEBI:61723"/>
        <dbReference type="EC" id="3.6.1.77"/>
    </reaction>
    <physiologicalReaction direction="left-to-right" evidence="13">
        <dbReference type="Rhea" id="RHEA:64989"/>
    </physiologicalReaction>
</comment>
<comment type="catalytic activity">
    <reaction evidence="23">
        <text>(9Z,12Z)-octadecadienoyl-CoA + H2O = S-(9Z,12Z-octadecadienoyl)-4'-phosphopantetheine + adenosine 3',5'-bisphosphate + 2 H(+)</text>
        <dbReference type="Rhea" id="RHEA:67536"/>
        <dbReference type="ChEBI" id="CHEBI:15377"/>
        <dbReference type="ChEBI" id="CHEBI:15378"/>
        <dbReference type="ChEBI" id="CHEBI:57383"/>
        <dbReference type="ChEBI" id="CHEBI:58343"/>
        <dbReference type="ChEBI" id="CHEBI:172387"/>
    </reaction>
    <physiologicalReaction direction="left-to-right" evidence="23">
        <dbReference type="Rhea" id="RHEA:67537"/>
    </physiologicalReaction>
</comment>
<evidence type="ECO:0000256" key="1">
    <source>
        <dbReference type="ARBA" id="ARBA00001936"/>
    </source>
</evidence>
<evidence type="ECO:0000256" key="25">
    <source>
        <dbReference type="ARBA" id="ARBA00048360"/>
    </source>
</evidence>
<evidence type="ECO:0000256" key="11">
    <source>
        <dbReference type="ARBA" id="ARBA00026208"/>
    </source>
</evidence>
<comment type="catalytic activity">
    <reaction evidence="24">
        <text>dodecanoyl-CoA + H2O = S-dodecanoyl-4'-phosphopantetheine + adenosine 3',5'-bisphosphate + 2 H(+)</text>
        <dbReference type="Rhea" id="RHEA:50024"/>
        <dbReference type="ChEBI" id="CHEBI:15377"/>
        <dbReference type="ChEBI" id="CHEBI:15378"/>
        <dbReference type="ChEBI" id="CHEBI:57375"/>
        <dbReference type="ChEBI" id="CHEBI:58343"/>
        <dbReference type="ChEBI" id="CHEBI:132015"/>
    </reaction>
    <physiologicalReaction direction="left-to-right" evidence="24">
        <dbReference type="Rhea" id="RHEA:50025"/>
    </physiologicalReaction>
</comment>
<dbReference type="GeneID" id="110298109"/>
<evidence type="ECO:0000256" key="30">
    <source>
        <dbReference type="ARBA" id="ARBA00048882"/>
    </source>
</evidence>
<dbReference type="SUPFAM" id="SSF55811">
    <property type="entry name" value="Nudix"/>
    <property type="match status" value="1"/>
</dbReference>
<evidence type="ECO:0000256" key="13">
    <source>
        <dbReference type="ARBA" id="ARBA00044908"/>
    </source>
</evidence>
<accession>A0A6P5Q0S3</accession>
<comment type="catalytic activity">
    <reaction evidence="33">
        <text>(9Z)-hexadecenoyl-CoA + H2O = S-(9Z-hexadecenoyl)-4'-phosphopantetheine + adenosine 3',5'-bisphosphate + 2 H(+)</text>
        <dbReference type="Rhea" id="RHEA:67540"/>
        <dbReference type="ChEBI" id="CHEBI:15377"/>
        <dbReference type="ChEBI" id="CHEBI:15378"/>
        <dbReference type="ChEBI" id="CHEBI:58343"/>
        <dbReference type="ChEBI" id="CHEBI:61540"/>
        <dbReference type="ChEBI" id="CHEBI:172388"/>
    </reaction>
    <physiologicalReaction direction="left-to-right" evidence="33">
        <dbReference type="Rhea" id="RHEA:67541"/>
    </physiologicalReaction>
</comment>
<comment type="subcellular location">
    <subcellularLocation>
        <location evidence="3">Peroxisome</location>
    </subcellularLocation>
</comment>
<evidence type="ECO:0000256" key="18">
    <source>
        <dbReference type="ARBA" id="ARBA00047403"/>
    </source>
</evidence>
<keyword evidence="6" id="KW-0479">Metal-binding</keyword>
<evidence type="ECO:0000256" key="2">
    <source>
        <dbReference type="ARBA" id="ARBA00001946"/>
    </source>
</evidence>
<evidence type="ECO:0000256" key="15">
    <source>
        <dbReference type="ARBA" id="ARBA00045809"/>
    </source>
</evidence>
<evidence type="ECO:0000256" key="14">
    <source>
        <dbReference type="ARBA" id="ARBA00044967"/>
    </source>
</evidence>
<evidence type="ECO:0000256" key="23">
    <source>
        <dbReference type="ARBA" id="ARBA00047708"/>
    </source>
</evidence>
<evidence type="ECO:0000256" key="29">
    <source>
        <dbReference type="ARBA" id="ARBA00048828"/>
    </source>
</evidence>
<evidence type="ECO:0000256" key="3">
    <source>
        <dbReference type="ARBA" id="ARBA00004275"/>
    </source>
</evidence>
<comment type="catalytic activity">
    <reaction evidence="17">
        <text>malonyl-CoA + H2O = malonyl-4'-phosphopantetheine + adenosine 3',5'-bisphosphate + 2 H(+)</text>
        <dbReference type="Rhea" id="RHEA:67468"/>
        <dbReference type="ChEBI" id="CHEBI:15377"/>
        <dbReference type="ChEBI" id="CHEBI:15378"/>
        <dbReference type="ChEBI" id="CHEBI:57384"/>
        <dbReference type="ChEBI" id="CHEBI:58343"/>
        <dbReference type="ChEBI" id="CHEBI:172363"/>
    </reaction>
    <physiologicalReaction direction="left-to-right" evidence="17">
        <dbReference type="Rhea" id="RHEA:67469"/>
    </physiologicalReaction>
</comment>
<evidence type="ECO:0000256" key="20">
    <source>
        <dbReference type="ARBA" id="ARBA00047511"/>
    </source>
</evidence>